<keyword evidence="2" id="KW-1185">Reference proteome</keyword>
<comment type="caution">
    <text evidence="1">The sequence shown here is derived from an EMBL/GenBank/DDBJ whole genome shotgun (WGS) entry which is preliminary data.</text>
</comment>
<dbReference type="Proteomes" id="UP000215914">
    <property type="component" value="Unassembled WGS sequence"/>
</dbReference>
<evidence type="ECO:0000313" key="1">
    <source>
        <dbReference type="EMBL" id="KAF5800071.1"/>
    </source>
</evidence>
<name>A0A9K3IP59_HELAN</name>
<accession>A0A9K3IP59</accession>
<sequence length="56" mass="6511">MRPIICPLMEFRFTPEYSWKLHPLGARKRSSFNIASAFAISRHPSSSVQRPIFCIM</sequence>
<organism evidence="1 2">
    <name type="scientific">Helianthus annuus</name>
    <name type="common">Common sunflower</name>
    <dbReference type="NCBI Taxonomy" id="4232"/>
    <lineage>
        <taxon>Eukaryota</taxon>
        <taxon>Viridiplantae</taxon>
        <taxon>Streptophyta</taxon>
        <taxon>Embryophyta</taxon>
        <taxon>Tracheophyta</taxon>
        <taxon>Spermatophyta</taxon>
        <taxon>Magnoliopsida</taxon>
        <taxon>eudicotyledons</taxon>
        <taxon>Gunneridae</taxon>
        <taxon>Pentapetalae</taxon>
        <taxon>asterids</taxon>
        <taxon>campanulids</taxon>
        <taxon>Asterales</taxon>
        <taxon>Asteraceae</taxon>
        <taxon>Asteroideae</taxon>
        <taxon>Heliantheae alliance</taxon>
        <taxon>Heliantheae</taxon>
        <taxon>Helianthus</taxon>
    </lineage>
</organism>
<dbReference type="AlphaFoldDB" id="A0A9K3IP59"/>
<dbReference type="Gramene" id="mRNA:HanXRQr2_Chr07g0311821">
    <property type="protein sequence ID" value="mRNA:HanXRQr2_Chr07g0311821"/>
    <property type="gene ID" value="HanXRQr2_Chr07g0311821"/>
</dbReference>
<reference evidence="1" key="1">
    <citation type="journal article" date="2017" name="Nature">
        <title>The sunflower genome provides insights into oil metabolism, flowering and Asterid evolution.</title>
        <authorList>
            <person name="Badouin H."/>
            <person name="Gouzy J."/>
            <person name="Grassa C.J."/>
            <person name="Murat F."/>
            <person name="Staton S.E."/>
            <person name="Cottret L."/>
            <person name="Lelandais-Briere C."/>
            <person name="Owens G.L."/>
            <person name="Carrere S."/>
            <person name="Mayjonade B."/>
            <person name="Legrand L."/>
            <person name="Gill N."/>
            <person name="Kane N.C."/>
            <person name="Bowers J.E."/>
            <person name="Hubner S."/>
            <person name="Bellec A."/>
            <person name="Berard A."/>
            <person name="Berges H."/>
            <person name="Blanchet N."/>
            <person name="Boniface M.C."/>
            <person name="Brunel D."/>
            <person name="Catrice O."/>
            <person name="Chaidir N."/>
            <person name="Claudel C."/>
            <person name="Donnadieu C."/>
            <person name="Faraut T."/>
            <person name="Fievet G."/>
            <person name="Helmstetter N."/>
            <person name="King M."/>
            <person name="Knapp S.J."/>
            <person name="Lai Z."/>
            <person name="Le Paslier M.C."/>
            <person name="Lippi Y."/>
            <person name="Lorenzon L."/>
            <person name="Mandel J.R."/>
            <person name="Marage G."/>
            <person name="Marchand G."/>
            <person name="Marquand E."/>
            <person name="Bret-Mestries E."/>
            <person name="Morien E."/>
            <person name="Nambeesan S."/>
            <person name="Nguyen T."/>
            <person name="Pegot-Espagnet P."/>
            <person name="Pouilly N."/>
            <person name="Raftis F."/>
            <person name="Sallet E."/>
            <person name="Schiex T."/>
            <person name="Thomas J."/>
            <person name="Vandecasteele C."/>
            <person name="Vares D."/>
            <person name="Vear F."/>
            <person name="Vautrin S."/>
            <person name="Crespi M."/>
            <person name="Mangin B."/>
            <person name="Burke J.M."/>
            <person name="Salse J."/>
            <person name="Munos S."/>
            <person name="Vincourt P."/>
            <person name="Rieseberg L.H."/>
            <person name="Langlade N.B."/>
        </authorList>
    </citation>
    <scope>NUCLEOTIDE SEQUENCE</scope>
    <source>
        <tissue evidence="1">Leaves</tissue>
    </source>
</reference>
<evidence type="ECO:0000313" key="2">
    <source>
        <dbReference type="Proteomes" id="UP000215914"/>
    </source>
</evidence>
<gene>
    <name evidence="1" type="ORF">HanXRQr2_Chr07g0311821</name>
</gene>
<reference evidence="1" key="2">
    <citation type="submission" date="2020-06" db="EMBL/GenBank/DDBJ databases">
        <title>Helianthus annuus Genome sequencing and assembly Release 2.</title>
        <authorList>
            <person name="Gouzy J."/>
            <person name="Langlade N."/>
            <person name="Munos S."/>
        </authorList>
    </citation>
    <scope>NUCLEOTIDE SEQUENCE</scope>
    <source>
        <tissue evidence="1">Leaves</tissue>
    </source>
</reference>
<dbReference type="EMBL" id="MNCJ02000322">
    <property type="protein sequence ID" value="KAF5800071.1"/>
    <property type="molecule type" value="Genomic_DNA"/>
</dbReference>
<proteinExistence type="predicted"/>
<protein>
    <submittedName>
        <fullName evidence="1">Uncharacterized protein</fullName>
    </submittedName>
</protein>